<dbReference type="PROSITE" id="PS00211">
    <property type="entry name" value="ABC_TRANSPORTER_1"/>
    <property type="match status" value="1"/>
</dbReference>
<evidence type="ECO:0000313" key="13">
    <source>
        <dbReference type="EMBL" id="GGF90342.1"/>
    </source>
</evidence>
<dbReference type="FunFam" id="1.20.1560.10:FF:000056">
    <property type="entry name" value="Alpha-hemolysin translocation ATP-binding protein HlyB"/>
    <property type="match status" value="1"/>
</dbReference>
<dbReference type="InterPro" id="IPR027417">
    <property type="entry name" value="P-loop_NTPase"/>
</dbReference>
<evidence type="ECO:0000256" key="5">
    <source>
        <dbReference type="ARBA" id="ARBA00022801"/>
    </source>
</evidence>
<dbReference type="InterPro" id="IPR003439">
    <property type="entry name" value="ABC_transporter-like_ATP-bd"/>
</dbReference>
<dbReference type="Gene3D" id="3.90.70.10">
    <property type="entry name" value="Cysteine proteinases"/>
    <property type="match status" value="1"/>
</dbReference>
<keyword evidence="8 9" id="KW-0472">Membrane</keyword>
<dbReference type="InterPro" id="IPR039421">
    <property type="entry name" value="Type_1_exporter"/>
</dbReference>
<dbReference type="InterPro" id="IPR011527">
    <property type="entry name" value="ABC1_TM_dom"/>
</dbReference>
<feature type="transmembrane region" description="Helical" evidence="9">
    <location>
        <begin position="378"/>
        <end position="396"/>
    </location>
</feature>
<accession>A0A8J2Z2Q0</accession>
<dbReference type="GO" id="GO:0016887">
    <property type="term" value="F:ATP hydrolysis activity"/>
    <property type="evidence" value="ECO:0007669"/>
    <property type="project" value="InterPro"/>
</dbReference>
<organism evidence="13 14">
    <name type="scientific">Cysteiniphilum litorale</name>
    <dbReference type="NCBI Taxonomy" id="2056700"/>
    <lineage>
        <taxon>Bacteria</taxon>
        <taxon>Pseudomonadati</taxon>
        <taxon>Pseudomonadota</taxon>
        <taxon>Gammaproteobacteria</taxon>
        <taxon>Thiotrichales</taxon>
        <taxon>Fastidiosibacteraceae</taxon>
        <taxon>Cysteiniphilum</taxon>
    </lineage>
</organism>
<evidence type="ECO:0000256" key="2">
    <source>
        <dbReference type="ARBA" id="ARBA00006025"/>
    </source>
</evidence>
<feature type="transmembrane region" description="Helical" evidence="9">
    <location>
        <begin position="259"/>
        <end position="284"/>
    </location>
</feature>
<evidence type="ECO:0000313" key="14">
    <source>
        <dbReference type="Proteomes" id="UP000636949"/>
    </source>
</evidence>
<dbReference type="SUPFAM" id="SSF52540">
    <property type="entry name" value="P-loop containing nucleoside triphosphate hydrolases"/>
    <property type="match status" value="1"/>
</dbReference>
<dbReference type="AlphaFoldDB" id="A0A8J2Z2Q0"/>
<evidence type="ECO:0000256" key="9">
    <source>
        <dbReference type="SAM" id="Phobius"/>
    </source>
</evidence>
<dbReference type="CDD" id="cd18588">
    <property type="entry name" value="ABC_6TM_CyaB_HlyB_like"/>
    <property type="match status" value="1"/>
</dbReference>
<dbReference type="GO" id="GO:0015421">
    <property type="term" value="F:ABC-type oligopeptide transporter activity"/>
    <property type="evidence" value="ECO:0007669"/>
    <property type="project" value="TreeGrafter"/>
</dbReference>
<reference evidence="13" key="1">
    <citation type="journal article" date="2014" name="Int. J. Syst. Evol. Microbiol.">
        <title>Complete genome sequence of Corynebacterium casei LMG S-19264T (=DSM 44701T), isolated from a smear-ripened cheese.</title>
        <authorList>
            <consortium name="US DOE Joint Genome Institute (JGI-PGF)"/>
            <person name="Walter F."/>
            <person name="Albersmeier A."/>
            <person name="Kalinowski J."/>
            <person name="Ruckert C."/>
        </authorList>
    </citation>
    <scope>NUCLEOTIDE SEQUENCE</scope>
    <source>
        <strain evidence="13">CGMCC 1.15758</strain>
    </source>
</reference>
<dbReference type="GO" id="GO:0030253">
    <property type="term" value="P:protein secretion by the type I secretion system"/>
    <property type="evidence" value="ECO:0007669"/>
    <property type="project" value="InterPro"/>
</dbReference>
<sequence>MQSYQQNTALLALIQAASLYQVALDPKTIFHQFAVDGIFEHMALMRALKANGFHAKEASCDMASIKLSTLPAIIVGKNDYFVLVGVNDQQEYLVILANSNELTSLSSAEFSQLFNGKVIYLNPKNNTSKDKAFNIKWFIPALWKYKHVFRDVLIASFFLQLFALVTPLFFQVVMDKVVVHQALTTLEILAIGFVAVSIFEVILGAIRTYLFAHTTSRVDVELGTKLYQHLLSLPLAYFEARQVGLSVARVKELDSIREFLTSSALTLFIDLGFTFIFFAVMWFYSVKLTLIVLATIPCYVVLSLFITPILKARLDQAFKEGAKNQAFLTESLTGIQTVKSSAIEPQMQHKWEDNLANYVRTNFRARNLSNITSQIAQFISKITTLLIIFLGVNLVISGDLTIGQLIAFNMLAGRVTSPILKVVQLWQDFQQARISLKRLGDILNTAAEGSTVSNNQQLAQLSGSIEFKNLTFHYGINTPAVLKEISFNVEANQTVGIVGRSGSGKSTLAKLLQKLYLPQSGSILLDGADISALSAVWLRQQIGVVSQESFLFNRSIRENIALTCSGASLDVVINAAKLSGADEFIIKLKHGYDTIVEEQGANFSGGQKQRIAIARALINEPKILIFDEATSALDYESERMIQQNMREITHNRTVFIIAHRLSTVMHCDKIIYLEAGKVVEEGSHNELLALGGHYAKLYRAQFASTRG</sequence>
<feature type="domain" description="Peptidase C39" evidence="12">
    <location>
        <begin position="2"/>
        <end position="121"/>
    </location>
</feature>
<name>A0A8J2Z2Q0_9GAMM</name>
<feature type="transmembrane region" description="Helical" evidence="9">
    <location>
        <begin position="290"/>
        <end position="310"/>
    </location>
</feature>
<dbReference type="PROSITE" id="PS50929">
    <property type="entry name" value="ABC_TM1F"/>
    <property type="match status" value="1"/>
</dbReference>
<evidence type="ECO:0000256" key="4">
    <source>
        <dbReference type="ARBA" id="ARBA00022741"/>
    </source>
</evidence>
<evidence type="ECO:0000259" key="10">
    <source>
        <dbReference type="PROSITE" id="PS50893"/>
    </source>
</evidence>
<evidence type="ECO:0000259" key="11">
    <source>
        <dbReference type="PROSITE" id="PS50929"/>
    </source>
</evidence>
<dbReference type="Pfam" id="PF03412">
    <property type="entry name" value="Peptidase_C39"/>
    <property type="match status" value="1"/>
</dbReference>
<dbReference type="SMART" id="SM00382">
    <property type="entry name" value="AAA"/>
    <property type="match status" value="1"/>
</dbReference>
<evidence type="ECO:0000259" key="12">
    <source>
        <dbReference type="PROSITE" id="PS50990"/>
    </source>
</evidence>
<dbReference type="Gene3D" id="1.20.1560.10">
    <property type="entry name" value="ABC transporter type 1, transmembrane domain"/>
    <property type="match status" value="1"/>
</dbReference>
<dbReference type="PROSITE" id="PS50893">
    <property type="entry name" value="ABC_TRANSPORTER_2"/>
    <property type="match status" value="1"/>
</dbReference>
<dbReference type="Proteomes" id="UP000636949">
    <property type="component" value="Unassembled WGS sequence"/>
</dbReference>
<dbReference type="Pfam" id="PF00664">
    <property type="entry name" value="ABC_membrane"/>
    <property type="match status" value="1"/>
</dbReference>
<gene>
    <name evidence="13" type="ORF">GCM10010995_04580</name>
</gene>
<dbReference type="InterPro" id="IPR003593">
    <property type="entry name" value="AAA+_ATPase"/>
</dbReference>
<evidence type="ECO:0000256" key="1">
    <source>
        <dbReference type="ARBA" id="ARBA00004651"/>
    </source>
</evidence>
<dbReference type="Gene3D" id="3.40.50.300">
    <property type="entry name" value="P-loop containing nucleotide triphosphate hydrolases"/>
    <property type="match status" value="1"/>
</dbReference>
<dbReference type="Pfam" id="PF00005">
    <property type="entry name" value="ABC_tran"/>
    <property type="match status" value="1"/>
</dbReference>
<dbReference type="SUPFAM" id="SSF90123">
    <property type="entry name" value="ABC transporter transmembrane region"/>
    <property type="match status" value="1"/>
</dbReference>
<dbReference type="GO" id="GO:0005886">
    <property type="term" value="C:plasma membrane"/>
    <property type="evidence" value="ECO:0007669"/>
    <property type="project" value="UniProtKB-SubCell"/>
</dbReference>
<dbReference type="GO" id="GO:0006508">
    <property type="term" value="P:proteolysis"/>
    <property type="evidence" value="ECO:0007669"/>
    <property type="project" value="InterPro"/>
</dbReference>
<dbReference type="RefSeq" id="WP_117001557.1">
    <property type="nucleotide sequence ID" value="NZ_BMJS01000003.1"/>
</dbReference>
<dbReference type="PANTHER" id="PTHR43394:SF1">
    <property type="entry name" value="ATP-BINDING CASSETTE SUB-FAMILY B MEMBER 10, MITOCHONDRIAL"/>
    <property type="match status" value="1"/>
</dbReference>
<dbReference type="InterPro" id="IPR005074">
    <property type="entry name" value="Peptidase_C39"/>
</dbReference>
<keyword evidence="3 9" id="KW-0812">Transmembrane</keyword>
<comment type="similarity">
    <text evidence="2">Belongs to the ABC transporter superfamily. Protein-1 exporter (TC 3.A.1.109) family.</text>
</comment>
<dbReference type="InterPro" id="IPR010132">
    <property type="entry name" value="ATPase_T1SS_HlyB"/>
</dbReference>
<reference evidence="13" key="2">
    <citation type="submission" date="2020-09" db="EMBL/GenBank/DDBJ databases">
        <authorList>
            <person name="Sun Q."/>
            <person name="Zhou Y."/>
        </authorList>
    </citation>
    <scope>NUCLEOTIDE SEQUENCE</scope>
    <source>
        <strain evidence="13">CGMCC 1.15758</strain>
    </source>
</reference>
<comment type="subcellular location">
    <subcellularLocation>
        <location evidence="1">Cell membrane</location>
        <topology evidence="1">Multi-pass membrane protein</topology>
    </subcellularLocation>
</comment>
<dbReference type="EMBL" id="BMJS01000003">
    <property type="protein sequence ID" value="GGF90342.1"/>
    <property type="molecule type" value="Genomic_DNA"/>
</dbReference>
<protein>
    <submittedName>
        <fullName evidence="13">Peptidase C39</fullName>
    </submittedName>
</protein>
<feature type="domain" description="ABC transmembrane type-1" evidence="11">
    <location>
        <begin position="152"/>
        <end position="431"/>
    </location>
</feature>
<dbReference type="PROSITE" id="PS50990">
    <property type="entry name" value="PEPTIDASE_C39"/>
    <property type="match status" value="1"/>
</dbReference>
<feature type="transmembrane region" description="Helical" evidence="9">
    <location>
        <begin position="186"/>
        <end position="206"/>
    </location>
</feature>
<dbReference type="OrthoDB" id="6336411at2"/>
<feature type="domain" description="ABC transporter" evidence="10">
    <location>
        <begin position="465"/>
        <end position="700"/>
    </location>
</feature>
<dbReference type="PANTHER" id="PTHR43394">
    <property type="entry name" value="ATP-DEPENDENT PERMEASE MDL1, MITOCHONDRIAL"/>
    <property type="match status" value="1"/>
</dbReference>
<evidence type="ECO:0000256" key="7">
    <source>
        <dbReference type="ARBA" id="ARBA00022989"/>
    </source>
</evidence>
<dbReference type="GO" id="GO:0008233">
    <property type="term" value="F:peptidase activity"/>
    <property type="evidence" value="ECO:0007669"/>
    <property type="project" value="InterPro"/>
</dbReference>
<keyword evidence="5" id="KW-0378">Hydrolase</keyword>
<keyword evidence="7 9" id="KW-1133">Transmembrane helix</keyword>
<evidence type="ECO:0000256" key="3">
    <source>
        <dbReference type="ARBA" id="ARBA00022692"/>
    </source>
</evidence>
<proteinExistence type="inferred from homology"/>
<dbReference type="GO" id="GO:0005524">
    <property type="term" value="F:ATP binding"/>
    <property type="evidence" value="ECO:0007669"/>
    <property type="project" value="UniProtKB-KW"/>
</dbReference>
<keyword evidence="6" id="KW-0067">ATP-binding</keyword>
<dbReference type="InterPro" id="IPR017871">
    <property type="entry name" value="ABC_transporter-like_CS"/>
</dbReference>
<evidence type="ECO:0000256" key="8">
    <source>
        <dbReference type="ARBA" id="ARBA00023136"/>
    </source>
</evidence>
<keyword evidence="4" id="KW-0547">Nucleotide-binding</keyword>
<dbReference type="InterPro" id="IPR036640">
    <property type="entry name" value="ABC1_TM_sf"/>
</dbReference>
<evidence type="ECO:0000256" key="6">
    <source>
        <dbReference type="ARBA" id="ARBA00022840"/>
    </source>
</evidence>
<dbReference type="NCBIfam" id="TIGR01846">
    <property type="entry name" value="type_I_sec_HlyB"/>
    <property type="match status" value="1"/>
</dbReference>
<comment type="caution">
    <text evidence="13">The sequence shown here is derived from an EMBL/GenBank/DDBJ whole genome shotgun (WGS) entry which is preliminary data.</text>
</comment>
<dbReference type="GO" id="GO:0030256">
    <property type="term" value="C:type I protein secretion system complex"/>
    <property type="evidence" value="ECO:0007669"/>
    <property type="project" value="InterPro"/>
</dbReference>
<dbReference type="FunFam" id="3.40.50.300:FF:000218">
    <property type="entry name" value="Multidrug ABC transporter ATP-binding protein"/>
    <property type="match status" value="1"/>
</dbReference>
<feature type="transmembrane region" description="Helical" evidence="9">
    <location>
        <begin position="152"/>
        <end position="174"/>
    </location>
</feature>
<keyword evidence="14" id="KW-1185">Reference proteome</keyword>